<keyword evidence="2" id="KW-0812">Transmembrane</keyword>
<organism evidence="3 4">
    <name type="scientific">Natronosporangium hydrolyticum</name>
    <dbReference type="NCBI Taxonomy" id="2811111"/>
    <lineage>
        <taxon>Bacteria</taxon>
        <taxon>Bacillati</taxon>
        <taxon>Actinomycetota</taxon>
        <taxon>Actinomycetes</taxon>
        <taxon>Micromonosporales</taxon>
        <taxon>Micromonosporaceae</taxon>
        <taxon>Natronosporangium</taxon>
    </lineage>
</organism>
<feature type="compositionally biased region" description="Pro residues" evidence="1">
    <location>
        <begin position="14"/>
        <end position="24"/>
    </location>
</feature>
<keyword evidence="2" id="KW-1133">Transmembrane helix</keyword>
<evidence type="ECO:0000256" key="1">
    <source>
        <dbReference type="SAM" id="MobiDB-lite"/>
    </source>
</evidence>
<feature type="transmembrane region" description="Helical" evidence="2">
    <location>
        <begin position="239"/>
        <end position="267"/>
    </location>
</feature>
<reference evidence="3" key="1">
    <citation type="submission" date="2021-02" db="EMBL/GenBank/DDBJ databases">
        <title>Natrosporangium hydrolyticum gen. nov., sp. nov, a haloalkaliphilic actinobacterium from a soda solonchak soil.</title>
        <authorList>
            <person name="Sorokin D.Y."/>
            <person name="Khijniak T.V."/>
            <person name="Zakharycheva A.P."/>
            <person name="Boueva O.V."/>
            <person name="Ariskina E.V."/>
            <person name="Hahnke R.L."/>
            <person name="Bunk B."/>
            <person name="Sproer C."/>
            <person name="Schumann P."/>
            <person name="Evtushenko L.I."/>
            <person name="Kublanov I.V."/>
        </authorList>
    </citation>
    <scope>NUCLEOTIDE SEQUENCE</scope>
    <source>
        <strain evidence="3">DSM 106523</strain>
    </source>
</reference>
<feature type="transmembrane region" description="Helical" evidence="2">
    <location>
        <begin position="199"/>
        <end position="227"/>
    </location>
</feature>
<sequence>MRTSALQTPQPASNTPPPPEPPPVGHRRLRLALGWGAVALLAGHASYQGGLAFDLMTAVMWAVSVVTDAAGVPFHLDWFGMSHRLAAVALGAGIAVATLRYQRRSRGACPRCGRHGHAARRDLTWLIRPASIVAAVPAIGYLALKLHWGFGGTLGLRDPAVFAGVKPWSPGMGDTAVMALIGVLVTFAMAYQRPRLPRWLLLAPALIGCLLLLPVGGISTGYLLLVWLSGDHSAFHGDLAAWVVIAVYPSFLIWGVGLAVVTVGFYFQTRRSCRRCGRG</sequence>
<gene>
    <name evidence="3" type="ORF">JQS43_17810</name>
</gene>
<evidence type="ECO:0000313" key="3">
    <source>
        <dbReference type="EMBL" id="QSB13447.1"/>
    </source>
</evidence>
<feature type="transmembrane region" description="Helical" evidence="2">
    <location>
        <begin position="82"/>
        <end position="102"/>
    </location>
</feature>
<evidence type="ECO:0000256" key="2">
    <source>
        <dbReference type="SAM" id="Phobius"/>
    </source>
</evidence>
<name>A0A895Y6S4_9ACTN</name>
<dbReference type="EMBL" id="CP070499">
    <property type="protein sequence ID" value="QSB13447.1"/>
    <property type="molecule type" value="Genomic_DNA"/>
</dbReference>
<feature type="transmembrane region" description="Helical" evidence="2">
    <location>
        <begin position="123"/>
        <end position="144"/>
    </location>
</feature>
<feature type="transmembrane region" description="Helical" evidence="2">
    <location>
        <begin position="175"/>
        <end position="192"/>
    </location>
</feature>
<dbReference type="AlphaFoldDB" id="A0A895Y6S4"/>
<dbReference type="Proteomes" id="UP000662857">
    <property type="component" value="Chromosome"/>
</dbReference>
<accession>A0A895Y6S4</accession>
<protein>
    <submittedName>
        <fullName evidence="3">Uncharacterized protein</fullName>
    </submittedName>
</protein>
<dbReference type="RefSeq" id="WP_239675535.1">
    <property type="nucleotide sequence ID" value="NZ_CP070499.1"/>
</dbReference>
<evidence type="ECO:0000313" key="4">
    <source>
        <dbReference type="Proteomes" id="UP000662857"/>
    </source>
</evidence>
<dbReference type="KEGG" id="nhy:JQS43_17810"/>
<proteinExistence type="predicted"/>
<keyword evidence="2" id="KW-0472">Membrane</keyword>
<feature type="transmembrane region" description="Helical" evidence="2">
    <location>
        <begin position="29"/>
        <end position="47"/>
    </location>
</feature>
<keyword evidence="4" id="KW-1185">Reference proteome</keyword>
<feature type="region of interest" description="Disordered" evidence="1">
    <location>
        <begin position="1"/>
        <end position="24"/>
    </location>
</feature>